<evidence type="ECO:0000256" key="3">
    <source>
        <dbReference type="SAM" id="SignalP"/>
    </source>
</evidence>
<dbReference type="EMBL" id="JAPDDS010000004">
    <property type="protein sequence ID" value="MCW1884874.1"/>
    <property type="molecule type" value="Genomic_DNA"/>
</dbReference>
<feature type="chain" id="PRO_5045249248" evidence="3">
    <location>
        <begin position="22"/>
        <end position="289"/>
    </location>
</feature>
<dbReference type="SUPFAM" id="SSF53590">
    <property type="entry name" value="Nucleoside hydrolase"/>
    <property type="match status" value="1"/>
</dbReference>
<evidence type="ECO:0000313" key="6">
    <source>
        <dbReference type="Proteomes" id="UP001207930"/>
    </source>
</evidence>
<name>A0ABT3FMS8_9BACT</name>
<keyword evidence="1 5" id="KW-0378">Hydrolase</keyword>
<evidence type="ECO:0000256" key="1">
    <source>
        <dbReference type="ARBA" id="ARBA00022801"/>
    </source>
</evidence>
<protein>
    <submittedName>
        <fullName evidence="5">Nucleoside hydrolase</fullName>
    </submittedName>
</protein>
<dbReference type="GO" id="GO:0016787">
    <property type="term" value="F:hydrolase activity"/>
    <property type="evidence" value="ECO:0007669"/>
    <property type="project" value="UniProtKB-KW"/>
</dbReference>
<sequence length="289" mass="31133">MTRLSLATPLLALVLAVPHSAAQTIHAGDSAPPIAKRARVIIDNDFGGDPDGLFQLAHHLLSPSVEVRGIVGSHNHPRGFYGYPGTAEHAVHMAGELLAVMGLTGKVPLFKGAGTPLADNGTPQRNDAVDFIIREAMREDVKTPLYLVCGAGLTDAASAWLTEPRISSKLRLIWIGGPEYPGTPPPPGAARVEYNLSIDRKAAQVVFNRSDLPLWQVPRSTYRQALVSHAELKHRMDPARNPLGRYLLGRLEDLMTRAKGSLGEAYVLGDSPLVLLTALQSSWEIDPSS</sequence>
<feature type="signal peptide" evidence="3">
    <location>
        <begin position="1"/>
        <end position="21"/>
    </location>
</feature>
<evidence type="ECO:0000259" key="4">
    <source>
        <dbReference type="Pfam" id="PF01156"/>
    </source>
</evidence>
<dbReference type="InterPro" id="IPR023186">
    <property type="entry name" value="IUNH"/>
</dbReference>
<dbReference type="InterPro" id="IPR036452">
    <property type="entry name" value="Ribo_hydro-like"/>
</dbReference>
<keyword evidence="6" id="KW-1185">Reference proteome</keyword>
<accession>A0ABT3FMS8</accession>
<gene>
    <name evidence="5" type="ORF">OKA04_09050</name>
</gene>
<comment type="caution">
    <text evidence="5">The sequence shown here is derived from an EMBL/GenBank/DDBJ whole genome shotgun (WGS) entry which is preliminary data.</text>
</comment>
<keyword evidence="3" id="KW-0732">Signal</keyword>
<keyword evidence="2" id="KW-0326">Glycosidase</keyword>
<dbReference type="RefSeq" id="WP_264500831.1">
    <property type="nucleotide sequence ID" value="NZ_JAPDDS010000004.1"/>
</dbReference>
<evidence type="ECO:0000313" key="5">
    <source>
        <dbReference type="EMBL" id="MCW1884874.1"/>
    </source>
</evidence>
<evidence type="ECO:0000256" key="2">
    <source>
        <dbReference type="ARBA" id="ARBA00023295"/>
    </source>
</evidence>
<organism evidence="5 6">
    <name type="scientific">Luteolibacter flavescens</name>
    <dbReference type="NCBI Taxonomy" id="1859460"/>
    <lineage>
        <taxon>Bacteria</taxon>
        <taxon>Pseudomonadati</taxon>
        <taxon>Verrucomicrobiota</taxon>
        <taxon>Verrucomicrobiia</taxon>
        <taxon>Verrucomicrobiales</taxon>
        <taxon>Verrucomicrobiaceae</taxon>
        <taxon>Luteolibacter</taxon>
    </lineage>
</organism>
<dbReference type="Gene3D" id="3.90.245.10">
    <property type="entry name" value="Ribonucleoside hydrolase-like"/>
    <property type="match status" value="1"/>
</dbReference>
<dbReference type="Pfam" id="PF01156">
    <property type="entry name" value="IU_nuc_hydro"/>
    <property type="match status" value="1"/>
</dbReference>
<feature type="domain" description="Inosine/uridine-preferring nucleoside hydrolase" evidence="4">
    <location>
        <begin position="40"/>
        <end position="249"/>
    </location>
</feature>
<dbReference type="InterPro" id="IPR001910">
    <property type="entry name" value="Inosine/uridine_hydrolase_dom"/>
</dbReference>
<dbReference type="PANTHER" id="PTHR12304">
    <property type="entry name" value="INOSINE-URIDINE PREFERRING NUCLEOSIDE HYDROLASE"/>
    <property type="match status" value="1"/>
</dbReference>
<dbReference type="PANTHER" id="PTHR12304:SF4">
    <property type="entry name" value="URIDINE NUCLEOSIDASE"/>
    <property type="match status" value="1"/>
</dbReference>
<proteinExistence type="predicted"/>
<reference evidence="5 6" key="1">
    <citation type="submission" date="2022-10" db="EMBL/GenBank/DDBJ databases">
        <title>Luteolibacter flavescens strain MCCC 1K03193, whole genome shotgun sequencing project.</title>
        <authorList>
            <person name="Zhao G."/>
            <person name="Shen L."/>
        </authorList>
    </citation>
    <scope>NUCLEOTIDE SEQUENCE [LARGE SCALE GENOMIC DNA]</scope>
    <source>
        <strain evidence="5 6">MCCC 1K03193</strain>
    </source>
</reference>
<dbReference type="Proteomes" id="UP001207930">
    <property type="component" value="Unassembled WGS sequence"/>
</dbReference>